<dbReference type="PaxDb" id="4097-A0A1S3YA03"/>
<dbReference type="InterPro" id="IPR001841">
    <property type="entry name" value="Znf_RING"/>
</dbReference>
<evidence type="ECO:0000256" key="2">
    <source>
        <dbReference type="ARBA" id="ARBA00012483"/>
    </source>
</evidence>
<dbReference type="GO" id="GO:0061630">
    <property type="term" value="F:ubiquitin protein ligase activity"/>
    <property type="evidence" value="ECO:0000318"/>
    <property type="project" value="GO_Central"/>
</dbReference>
<evidence type="ECO:0000256" key="5">
    <source>
        <dbReference type="ARBA" id="ARBA00022771"/>
    </source>
</evidence>
<dbReference type="GO" id="GO:0005634">
    <property type="term" value="C:nucleus"/>
    <property type="evidence" value="ECO:0000318"/>
    <property type="project" value="GO_Central"/>
</dbReference>
<keyword evidence="6" id="KW-0833">Ubl conjugation pathway</keyword>
<reference evidence="11" key="1">
    <citation type="submission" date="2025-08" db="UniProtKB">
        <authorList>
            <consortium name="RefSeq"/>
        </authorList>
    </citation>
    <scope>IDENTIFICATION</scope>
</reference>
<dbReference type="Gene3D" id="3.30.40.10">
    <property type="entry name" value="Zinc/RING finger domain, C3HC4 (zinc finger)"/>
    <property type="match status" value="1"/>
</dbReference>
<dbReference type="PANTHER" id="PTHR22937">
    <property type="entry name" value="E3 UBIQUITIN-PROTEIN LIGASE RNF165"/>
    <property type="match status" value="1"/>
</dbReference>
<keyword evidence="4" id="KW-0479">Metal-binding</keyword>
<feature type="compositionally biased region" description="Low complexity" evidence="9">
    <location>
        <begin position="335"/>
        <end position="352"/>
    </location>
</feature>
<dbReference type="Pfam" id="PF13639">
    <property type="entry name" value="zf-RING_2"/>
    <property type="match status" value="1"/>
</dbReference>
<dbReference type="KEGG" id="nta:107774089"/>
<evidence type="ECO:0000259" key="10">
    <source>
        <dbReference type="PROSITE" id="PS50089"/>
    </source>
</evidence>
<evidence type="ECO:0000256" key="7">
    <source>
        <dbReference type="ARBA" id="ARBA00022833"/>
    </source>
</evidence>
<dbReference type="RefSeq" id="XP_016449040.1">
    <property type="nucleotide sequence ID" value="XM_016593554.1"/>
</dbReference>
<accession>A0A1S3YA03</accession>
<keyword evidence="7" id="KW-0862">Zinc</keyword>
<evidence type="ECO:0000313" key="11">
    <source>
        <dbReference type="RefSeq" id="XP_016449040.1"/>
    </source>
</evidence>
<evidence type="ECO:0000256" key="8">
    <source>
        <dbReference type="PROSITE-ProRule" id="PRU00175"/>
    </source>
</evidence>
<feature type="region of interest" description="Disordered" evidence="9">
    <location>
        <begin position="204"/>
        <end position="228"/>
    </location>
</feature>
<dbReference type="PROSITE" id="PS50089">
    <property type="entry name" value="ZF_RING_2"/>
    <property type="match status" value="1"/>
</dbReference>
<dbReference type="EC" id="2.3.2.27" evidence="2"/>
<dbReference type="SMART" id="SM00744">
    <property type="entry name" value="RINGv"/>
    <property type="match status" value="1"/>
</dbReference>
<keyword evidence="3" id="KW-0808">Transferase</keyword>
<name>A0A1S3YA03_TOBAC</name>
<feature type="region of interest" description="Disordered" evidence="9">
    <location>
        <begin position="327"/>
        <end position="355"/>
    </location>
</feature>
<dbReference type="GO" id="GO:0008270">
    <property type="term" value="F:zinc ion binding"/>
    <property type="evidence" value="ECO:0007669"/>
    <property type="project" value="UniProtKB-KW"/>
</dbReference>
<dbReference type="OMA" id="GIPQWEY"/>
<keyword evidence="5 8" id="KW-0863">Zinc-finger</keyword>
<sequence>MGQRSMSYSNHIIDLGADQRSQEYIRPEPCVLYGSFTAFPHPNVHTIVPALGNSGNFYLRHLPDPREGGLLYGMSSSNGVQPRHPATNIDAAIATSSNHYNPYVAIPSASTDFPVPVNHGLHDRRPFSSTHSILGISADSFGRNDPYIDSVRGSFKQKNHSALVGPSTSVVPVITRARESDVSLTDTVSFTPCAYGGNESPSFIEDGVQRSGRNRSASGRDTVSQNNNNHLLQGDYVGQAYQCPGNPWLDLPFNSGDGEAETWAWNQAASLPYPPGGCIDAGNMGVQGYQVTASNGGLTSFLHPPIPHGPPNHHHLPPNPQCVGGCSMSFSPQVTSSSRRNLRNSSSNSTNNPFQGVVEGGSRYIRPFPPTGFRFYRPRRREFILETNAQQRNLPDMRVLPENEVAMLDVPGYHEVGDAVDQHRDMRLDIDHMSYEELLALGEQIGDVTTGLSEEAIVSNLKTRIFLSSETPCALESATCLDHETDFCVICQTDYGDQEKIGILECRHECHEECVKKWLVVKNTCPICKSKALSTEKLGL</sequence>
<dbReference type="AlphaFoldDB" id="A0A1S3YA03"/>
<evidence type="ECO:0000256" key="9">
    <source>
        <dbReference type="SAM" id="MobiDB-lite"/>
    </source>
</evidence>
<feature type="domain" description="RING-type" evidence="10">
    <location>
        <begin position="488"/>
        <end position="529"/>
    </location>
</feature>
<proteinExistence type="predicted"/>
<feature type="compositionally biased region" description="Polar residues" evidence="9">
    <location>
        <begin position="214"/>
        <end position="228"/>
    </location>
</feature>
<gene>
    <name evidence="11" type="primary">LOC107774089</name>
</gene>
<dbReference type="SUPFAM" id="SSF57850">
    <property type="entry name" value="RING/U-box"/>
    <property type="match status" value="1"/>
</dbReference>
<organism evidence="11">
    <name type="scientific">Nicotiana tabacum</name>
    <name type="common">Common tobacco</name>
    <dbReference type="NCBI Taxonomy" id="4097"/>
    <lineage>
        <taxon>Eukaryota</taxon>
        <taxon>Viridiplantae</taxon>
        <taxon>Streptophyta</taxon>
        <taxon>Embryophyta</taxon>
        <taxon>Tracheophyta</taxon>
        <taxon>Spermatophyta</taxon>
        <taxon>Magnoliopsida</taxon>
        <taxon>eudicotyledons</taxon>
        <taxon>Gunneridae</taxon>
        <taxon>Pentapetalae</taxon>
        <taxon>asterids</taxon>
        <taxon>lamiids</taxon>
        <taxon>Solanales</taxon>
        <taxon>Solanaceae</taxon>
        <taxon>Nicotianoideae</taxon>
        <taxon>Nicotianeae</taxon>
        <taxon>Nicotiana</taxon>
    </lineage>
</organism>
<dbReference type="InterPro" id="IPR011016">
    <property type="entry name" value="Znf_RING-CH"/>
</dbReference>
<dbReference type="CDD" id="cd16469">
    <property type="entry name" value="RING-H2_RNF24-like"/>
    <property type="match status" value="1"/>
</dbReference>
<comment type="catalytic activity">
    <reaction evidence="1">
        <text>S-ubiquitinyl-[E2 ubiquitin-conjugating enzyme]-L-cysteine + [acceptor protein]-L-lysine = [E2 ubiquitin-conjugating enzyme]-L-cysteine + N(6)-ubiquitinyl-[acceptor protein]-L-lysine.</text>
        <dbReference type="EC" id="2.3.2.27"/>
    </reaction>
</comment>
<evidence type="ECO:0000256" key="4">
    <source>
        <dbReference type="ARBA" id="ARBA00022723"/>
    </source>
</evidence>
<dbReference type="SMART" id="SM00184">
    <property type="entry name" value="RING"/>
    <property type="match status" value="1"/>
</dbReference>
<dbReference type="InterPro" id="IPR013083">
    <property type="entry name" value="Znf_RING/FYVE/PHD"/>
</dbReference>
<dbReference type="OrthoDB" id="8062037at2759"/>
<dbReference type="PANTHER" id="PTHR22937:SF222">
    <property type="entry name" value="RING-TYPE E3 UBIQUITIN TRANSFERASE"/>
    <property type="match status" value="1"/>
</dbReference>
<dbReference type="InterPro" id="IPR045191">
    <property type="entry name" value="MBR1/2-like"/>
</dbReference>
<dbReference type="SMR" id="A0A1S3YA03"/>
<protein>
    <recommendedName>
        <fullName evidence="2">RING-type E3 ubiquitin transferase</fullName>
        <ecNumber evidence="2">2.3.2.27</ecNumber>
    </recommendedName>
</protein>
<evidence type="ECO:0000256" key="3">
    <source>
        <dbReference type="ARBA" id="ARBA00022679"/>
    </source>
</evidence>
<evidence type="ECO:0000256" key="1">
    <source>
        <dbReference type="ARBA" id="ARBA00000900"/>
    </source>
</evidence>
<evidence type="ECO:0000256" key="6">
    <source>
        <dbReference type="ARBA" id="ARBA00022786"/>
    </source>
</evidence>